<dbReference type="GO" id="GO:0004497">
    <property type="term" value="F:monooxygenase activity"/>
    <property type="evidence" value="ECO:0007669"/>
    <property type="project" value="UniProtKB-KW"/>
</dbReference>
<gene>
    <name evidence="3" type="ORF">C0Z19_23680</name>
</gene>
<reference evidence="3 4" key="1">
    <citation type="submission" date="2018-01" db="EMBL/GenBank/DDBJ databases">
        <title>Whole genome analyses suggest that Burkholderia sensu lato contains two further novel genera in the rhizoxinica-symbiotica group Mycetohabitans gen. nov., and Trinickia gen. nov.: implications for the evolution of diazotrophy and nodulation in the Burkholderiaceae.</title>
        <authorList>
            <person name="Estrada-de los Santos P."/>
            <person name="Palmer M."/>
            <person name="Chavez-Ramirez B."/>
            <person name="Beukes C."/>
            <person name="Steenkamp E.T."/>
            <person name="Hirsch A.M."/>
            <person name="Manyaka P."/>
            <person name="Maluk M."/>
            <person name="Lafos M."/>
            <person name="Crook M."/>
            <person name="Gross E."/>
            <person name="Simon M.F."/>
            <person name="Bueno dos Reis Junior F."/>
            <person name="Poole P.S."/>
            <person name="Venter S.N."/>
            <person name="James E.K."/>
        </authorList>
    </citation>
    <scope>NUCLEOTIDE SEQUENCE [LARGE SCALE GENOMIC DNA]</scope>
    <source>
        <strain evidence="3 4">GP25-8</strain>
    </source>
</reference>
<evidence type="ECO:0000313" key="3">
    <source>
        <dbReference type="EMBL" id="PMS18011.1"/>
    </source>
</evidence>
<comment type="caution">
    <text evidence="3">The sequence shown here is derived from an EMBL/GenBank/DDBJ whole genome shotgun (WGS) entry which is preliminary data.</text>
</comment>
<keyword evidence="4" id="KW-1185">Reference proteome</keyword>
<evidence type="ECO:0000256" key="2">
    <source>
        <dbReference type="ARBA" id="ARBA00023033"/>
    </source>
</evidence>
<dbReference type="AlphaFoldDB" id="A0A2N7VLG2"/>
<dbReference type="PANTHER" id="PTHR43747:SF5">
    <property type="entry name" value="FAD-BINDING DOMAIN-CONTAINING PROTEIN"/>
    <property type="match status" value="1"/>
</dbReference>
<keyword evidence="2" id="KW-0503">Monooxygenase</keyword>
<protein>
    <submittedName>
        <fullName evidence="3">FAD-dependent oxidoreductase</fullName>
    </submittedName>
</protein>
<evidence type="ECO:0000256" key="1">
    <source>
        <dbReference type="ARBA" id="ARBA00023002"/>
    </source>
</evidence>
<dbReference type="Pfam" id="PF04820">
    <property type="entry name" value="Trp_halogenase"/>
    <property type="match status" value="1"/>
</dbReference>
<proteinExistence type="predicted"/>
<keyword evidence="1" id="KW-0560">Oxidoreductase</keyword>
<dbReference type="Proteomes" id="UP000235347">
    <property type="component" value="Unassembled WGS sequence"/>
</dbReference>
<accession>A0A2N7VLG2</accession>
<dbReference type="InterPro" id="IPR036188">
    <property type="entry name" value="FAD/NAD-bd_sf"/>
</dbReference>
<dbReference type="EMBL" id="PNYB01000027">
    <property type="protein sequence ID" value="PMS18011.1"/>
    <property type="molecule type" value="Genomic_DNA"/>
</dbReference>
<dbReference type="PRINTS" id="PR00420">
    <property type="entry name" value="RNGMNOXGNASE"/>
</dbReference>
<dbReference type="PANTHER" id="PTHR43747">
    <property type="entry name" value="FAD-BINDING PROTEIN"/>
    <property type="match status" value="1"/>
</dbReference>
<sequence length="561" mass="63310">MNIAMSRSASMHDVVILGSGLAGSVLACALVRQNLSVLIVDNSCHPRFAIGESMVPRSSQMLRIIAQQYDVPEILNCSSFHGLRKHVTASCGVKKHFGFVYHRPHEAHRVEEATQAPIPRLPHGPESHLYRQDIDAYLTFAAVRHGAELRPDTHVKEVEIEPDGVALVTDKGETLRARYVVDASGTRSLLAEKFQMRQTPVRSRTNSWSVFSHMIDVHPFETCLPPGQRHGMPERWSQGTLHHIFDGGWFWIIPFGNHDSATNPLCSVGVNLDGTKFQRDPSLSAEEEFWKYVRRFPSMECQFKDARAVRNWIATGRLQYNSERQAGERFFLLGHAGGFIDALHSRGIANTFYMVHALAERIPQAVARGDFSYAFFEDIAQLQADLTDYNDRLVNGSYGSFMDFELWNAWSRVWLLGVTIDSLRIGRLMSKYSNSGDSSLYRGLYRADWPGSIAPDSEEFETIFTACEAEIGAARQGLKSPRAAAQAIHDWVATAKSVPPTLNLHVPERRYTLTNSFLSHMQFLWWRQVGAPATVRRKYFDYGAMPFMKSAFRALLQPESV</sequence>
<dbReference type="Pfam" id="PF13450">
    <property type="entry name" value="NAD_binding_8"/>
    <property type="match status" value="1"/>
</dbReference>
<dbReference type="InterPro" id="IPR006905">
    <property type="entry name" value="Flavin_halogenase"/>
</dbReference>
<name>A0A2N7VLG2_9BURK</name>
<organism evidence="3 4">
    <name type="scientific">Trinickia soli</name>
    <dbReference type="NCBI Taxonomy" id="380675"/>
    <lineage>
        <taxon>Bacteria</taxon>
        <taxon>Pseudomonadati</taxon>
        <taxon>Pseudomonadota</taxon>
        <taxon>Betaproteobacteria</taxon>
        <taxon>Burkholderiales</taxon>
        <taxon>Burkholderiaceae</taxon>
        <taxon>Trinickia</taxon>
    </lineage>
</organism>
<dbReference type="PROSITE" id="PS51257">
    <property type="entry name" value="PROKAR_LIPOPROTEIN"/>
    <property type="match status" value="1"/>
</dbReference>
<dbReference type="InterPro" id="IPR050816">
    <property type="entry name" value="Flavin-dep_Halogenase_NPB"/>
</dbReference>
<dbReference type="SUPFAM" id="SSF51905">
    <property type="entry name" value="FAD/NAD(P)-binding domain"/>
    <property type="match status" value="1"/>
</dbReference>
<dbReference type="Gene3D" id="3.50.50.60">
    <property type="entry name" value="FAD/NAD(P)-binding domain"/>
    <property type="match status" value="1"/>
</dbReference>
<evidence type="ECO:0000313" key="4">
    <source>
        <dbReference type="Proteomes" id="UP000235347"/>
    </source>
</evidence>